<accession>A0AA88HAX8</accession>
<comment type="caution">
    <text evidence="2">The sequence shown here is derived from an EMBL/GenBank/DDBJ whole genome shotgun (WGS) entry which is preliminary data.</text>
</comment>
<dbReference type="InterPro" id="IPR008993">
    <property type="entry name" value="TIMP-like_OB-fold"/>
</dbReference>
<gene>
    <name evidence="2" type="ORF">QYM36_019295</name>
</gene>
<name>A0AA88HAX8_ARTSF</name>
<evidence type="ECO:0000313" key="3">
    <source>
        <dbReference type="Proteomes" id="UP001187531"/>
    </source>
</evidence>
<evidence type="ECO:0000256" key="1">
    <source>
        <dbReference type="SAM" id="SignalP"/>
    </source>
</evidence>
<reference evidence="2" key="1">
    <citation type="submission" date="2023-07" db="EMBL/GenBank/DDBJ databases">
        <title>Chromosome-level genome assembly of Artemia franciscana.</title>
        <authorList>
            <person name="Jo E."/>
        </authorList>
    </citation>
    <scope>NUCLEOTIDE SEQUENCE</scope>
    <source>
        <tissue evidence="2">Whole body</tissue>
    </source>
</reference>
<feature type="signal peptide" evidence="1">
    <location>
        <begin position="1"/>
        <end position="20"/>
    </location>
</feature>
<proteinExistence type="predicted"/>
<dbReference type="AlphaFoldDB" id="A0AA88HAX8"/>
<dbReference type="Gene3D" id="2.40.50.120">
    <property type="match status" value="1"/>
</dbReference>
<evidence type="ECO:0008006" key="4">
    <source>
        <dbReference type="Google" id="ProtNLM"/>
    </source>
</evidence>
<feature type="chain" id="PRO_5041636052" description="Secreted protein" evidence="1">
    <location>
        <begin position="21"/>
        <end position="153"/>
    </location>
</feature>
<dbReference type="EMBL" id="JAVRJZ010000852">
    <property type="protein sequence ID" value="KAK2702092.1"/>
    <property type="molecule type" value="Genomic_DNA"/>
</dbReference>
<evidence type="ECO:0000313" key="2">
    <source>
        <dbReference type="EMBL" id="KAK2702092.1"/>
    </source>
</evidence>
<keyword evidence="1" id="KW-0732">Signal</keyword>
<feature type="non-terminal residue" evidence="2">
    <location>
        <position position="153"/>
    </location>
</feature>
<keyword evidence="3" id="KW-1185">Reference proteome</keyword>
<dbReference type="Proteomes" id="UP001187531">
    <property type="component" value="Unassembled WGS sequence"/>
</dbReference>
<protein>
    <recommendedName>
        <fullName evidence="4">Secreted protein</fullName>
    </recommendedName>
</protein>
<organism evidence="2 3">
    <name type="scientific">Artemia franciscana</name>
    <name type="common">Brine shrimp</name>
    <name type="synonym">Artemia sanfranciscana</name>
    <dbReference type="NCBI Taxonomy" id="6661"/>
    <lineage>
        <taxon>Eukaryota</taxon>
        <taxon>Metazoa</taxon>
        <taxon>Ecdysozoa</taxon>
        <taxon>Arthropoda</taxon>
        <taxon>Crustacea</taxon>
        <taxon>Branchiopoda</taxon>
        <taxon>Anostraca</taxon>
        <taxon>Artemiidae</taxon>
        <taxon>Artemia</taxon>
    </lineage>
</organism>
<sequence>MSLNIMTFIHFYIGVLSVEALSCDYKSPTDKICRARDVGTIEELTVLEKNPVSNWSTERRDTYKIKVKNVYSQPARVNLYDSVIDDIIVIDCARKLMLDCQMSITVGKTYALATKLEDHEDKRKVARKIRDLCYTWYMDVEELNDKQRKWLQE</sequence>